<dbReference type="InterPro" id="IPR000182">
    <property type="entry name" value="GNAT_dom"/>
</dbReference>
<comment type="caution">
    <text evidence="3">The sequence shown here is derived from an EMBL/GenBank/DDBJ whole genome shotgun (WGS) entry which is preliminary data.</text>
</comment>
<evidence type="ECO:0000259" key="2">
    <source>
        <dbReference type="PROSITE" id="PS51186"/>
    </source>
</evidence>
<evidence type="ECO:0000313" key="4">
    <source>
        <dbReference type="Proteomes" id="UP001501265"/>
    </source>
</evidence>
<dbReference type="Proteomes" id="UP001501265">
    <property type="component" value="Unassembled WGS sequence"/>
</dbReference>
<dbReference type="PROSITE" id="PS51186">
    <property type="entry name" value="GNAT"/>
    <property type="match status" value="1"/>
</dbReference>
<feature type="domain" description="N-acetyltransferase" evidence="2">
    <location>
        <begin position="5"/>
        <end position="185"/>
    </location>
</feature>
<dbReference type="InterPro" id="IPR016181">
    <property type="entry name" value="Acyl_CoA_acyltransferase"/>
</dbReference>
<accession>A0ABP9C9A4</accession>
<evidence type="ECO:0000313" key="3">
    <source>
        <dbReference type="EMBL" id="GAA4804744.1"/>
    </source>
</evidence>
<dbReference type="SUPFAM" id="SSF55729">
    <property type="entry name" value="Acyl-CoA N-acyltransferases (Nat)"/>
    <property type="match status" value="1"/>
</dbReference>
<feature type="compositionally biased region" description="Polar residues" evidence="1">
    <location>
        <begin position="190"/>
        <end position="205"/>
    </location>
</feature>
<name>A0ABP9C9A4_9ACTN</name>
<dbReference type="Pfam" id="PF00583">
    <property type="entry name" value="Acetyltransf_1"/>
    <property type="match status" value="1"/>
</dbReference>
<dbReference type="Gene3D" id="3.40.630.30">
    <property type="match status" value="1"/>
</dbReference>
<proteinExistence type="predicted"/>
<sequence length="234" mass="26007">MTSAVTYPRYEGPEAATELASFVSAYEEVYVEPPYREGPREVADFVEHYAVQARRPGMRLVLARSGHEVVGFTYGYLLAADTRWWDNLQDMKIPEDVAREDGRRTFVIIELAVREPWRRRGIACALHDLLLDGVRTERVTLTVRPEPEAEPAPPRTWLGGTAGSGRRGPGRKLPCTTVWSARRWPRPCPTSLSETVPGTAGTTPPNRFRGSASVNEKVPGAGLEPARPRRGSEV</sequence>
<evidence type="ECO:0000256" key="1">
    <source>
        <dbReference type="SAM" id="MobiDB-lite"/>
    </source>
</evidence>
<keyword evidence="4" id="KW-1185">Reference proteome</keyword>
<gene>
    <name evidence="3" type="ORF">GCM10023220_37950</name>
</gene>
<reference evidence="4" key="1">
    <citation type="journal article" date="2019" name="Int. J. Syst. Evol. Microbiol.">
        <title>The Global Catalogue of Microorganisms (GCM) 10K type strain sequencing project: providing services to taxonomists for standard genome sequencing and annotation.</title>
        <authorList>
            <consortium name="The Broad Institute Genomics Platform"/>
            <consortium name="The Broad Institute Genome Sequencing Center for Infectious Disease"/>
            <person name="Wu L."/>
            <person name="Ma J."/>
        </authorList>
    </citation>
    <scope>NUCLEOTIDE SEQUENCE [LARGE SCALE GENOMIC DNA]</scope>
    <source>
        <strain evidence="4">JCM 18081</strain>
    </source>
</reference>
<feature type="region of interest" description="Disordered" evidence="1">
    <location>
        <begin position="144"/>
        <end position="234"/>
    </location>
</feature>
<protein>
    <recommendedName>
        <fullName evidence="2">N-acetyltransferase domain-containing protein</fullName>
    </recommendedName>
</protein>
<organism evidence="3 4">
    <name type="scientific">Streptomyces ziwulingensis</name>
    <dbReference type="NCBI Taxonomy" id="1045501"/>
    <lineage>
        <taxon>Bacteria</taxon>
        <taxon>Bacillati</taxon>
        <taxon>Actinomycetota</taxon>
        <taxon>Actinomycetes</taxon>
        <taxon>Kitasatosporales</taxon>
        <taxon>Streptomycetaceae</taxon>
        <taxon>Streptomyces</taxon>
    </lineage>
</organism>
<dbReference type="EMBL" id="BAABIG010000034">
    <property type="protein sequence ID" value="GAA4804744.1"/>
    <property type="molecule type" value="Genomic_DNA"/>
</dbReference>